<evidence type="ECO:0000313" key="3">
    <source>
        <dbReference type="Proteomes" id="UP001066276"/>
    </source>
</evidence>
<comment type="caution">
    <text evidence="2">The sequence shown here is derived from an EMBL/GenBank/DDBJ whole genome shotgun (WGS) entry which is preliminary data.</text>
</comment>
<feature type="region of interest" description="Disordered" evidence="1">
    <location>
        <begin position="1"/>
        <end position="36"/>
    </location>
</feature>
<sequence>MEKNHWELEGGAIDTEGLSGHEGDGAEQKATTTSESEAFDLGQALVVVDKPAADVLPLPVFATTATTISTLTPVPQYKPAPSLWSPLPKSPPHLSPSHQNLCQMKHLKF</sequence>
<name>A0AAV7U2N5_PLEWA</name>
<accession>A0AAV7U2N5</accession>
<evidence type="ECO:0000313" key="2">
    <source>
        <dbReference type="EMBL" id="KAJ1182639.1"/>
    </source>
</evidence>
<dbReference type="Proteomes" id="UP001066276">
    <property type="component" value="Chromosome 3_2"/>
</dbReference>
<dbReference type="EMBL" id="JANPWB010000006">
    <property type="protein sequence ID" value="KAJ1182639.1"/>
    <property type="molecule type" value="Genomic_DNA"/>
</dbReference>
<gene>
    <name evidence="2" type="ORF">NDU88_007823</name>
</gene>
<protein>
    <submittedName>
        <fullName evidence="2">Uncharacterized protein</fullName>
    </submittedName>
</protein>
<evidence type="ECO:0000256" key="1">
    <source>
        <dbReference type="SAM" id="MobiDB-lite"/>
    </source>
</evidence>
<reference evidence="2" key="1">
    <citation type="journal article" date="2022" name="bioRxiv">
        <title>Sequencing and chromosome-scale assembly of the giantPleurodeles waltlgenome.</title>
        <authorList>
            <person name="Brown T."/>
            <person name="Elewa A."/>
            <person name="Iarovenko S."/>
            <person name="Subramanian E."/>
            <person name="Araus A.J."/>
            <person name="Petzold A."/>
            <person name="Susuki M."/>
            <person name="Suzuki K.-i.T."/>
            <person name="Hayashi T."/>
            <person name="Toyoda A."/>
            <person name="Oliveira C."/>
            <person name="Osipova E."/>
            <person name="Leigh N.D."/>
            <person name="Simon A."/>
            <person name="Yun M.H."/>
        </authorList>
    </citation>
    <scope>NUCLEOTIDE SEQUENCE</scope>
    <source>
        <strain evidence="2">20211129_DDA</strain>
        <tissue evidence="2">Liver</tissue>
    </source>
</reference>
<dbReference type="AlphaFoldDB" id="A0AAV7U2N5"/>
<keyword evidence="3" id="KW-1185">Reference proteome</keyword>
<proteinExistence type="predicted"/>
<organism evidence="2 3">
    <name type="scientific">Pleurodeles waltl</name>
    <name type="common">Iberian ribbed newt</name>
    <dbReference type="NCBI Taxonomy" id="8319"/>
    <lineage>
        <taxon>Eukaryota</taxon>
        <taxon>Metazoa</taxon>
        <taxon>Chordata</taxon>
        <taxon>Craniata</taxon>
        <taxon>Vertebrata</taxon>
        <taxon>Euteleostomi</taxon>
        <taxon>Amphibia</taxon>
        <taxon>Batrachia</taxon>
        <taxon>Caudata</taxon>
        <taxon>Salamandroidea</taxon>
        <taxon>Salamandridae</taxon>
        <taxon>Pleurodelinae</taxon>
        <taxon>Pleurodeles</taxon>
    </lineage>
</organism>